<dbReference type="Pfam" id="PF01381">
    <property type="entry name" value="HTH_3"/>
    <property type="match status" value="1"/>
</dbReference>
<dbReference type="InterPro" id="IPR010982">
    <property type="entry name" value="Lambda_DNA-bd_dom_sf"/>
</dbReference>
<proteinExistence type="predicted"/>
<gene>
    <name evidence="3" type="ORF">DW018_09955</name>
</gene>
<evidence type="ECO:0000256" key="1">
    <source>
        <dbReference type="ARBA" id="ARBA00023125"/>
    </source>
</evidence>
<sequence>MNYNVKESGKRIKELRKAKGYTQESFAEELNISHRTYSGIELGNHSTTIETFVEMASILDTTLDYLIIGRKSSELLTDVPEEKKELAMKILKGILENI</sequence>
<name>A0A415L6E1_9FIRM</name>
<dbReference type="CDD" id="cd00093">
    <property type="entry name" value="HTH_XRE"/>
    <property type="match status" value="1"/>
</dbReference>
<comment type="caution">
    <text evidence="3">The sequence shown here is derived from an EMBL/GenBank/DDBJ whole genome shotgun (WGS) entry which is preliminary data.</text>
</comment>
<dbReference type="PROSITE" id="PS50943">
    <property type="entry name" value="HTH_CROC1"/>
    <property type="match status" value="1"/>
</dbReference>
<organism evidence="3 4">
    <name type="scientific">Eubacterium ventriosum</name>
    <dbReference type="NCBI Taxonomy" id="39496"/>
    <lineage>
        <taxon>Bacteria</taxon>
        <taxon>Bacillati</taxon>
        <taxon>Bacillota</taxon>
        <taxon>Clostridia</taxon>
        <taxon>Eubacteriales</taxon>
        <taxon>Eubacteriaceae</taxon>
        <taxon>Eubacterium</taxon>
    </lineage>
</organism>
<reference evidence="3 4" key="1">
    <citation type="submission" date="2018-08" db="EMBL/GenBank/DDBJ databases">
        <title>A genome reference for cultivated species of the human gut microbiota.</title>
        <authorList>
            <person name="Zou Y."/>
            <person name="Xue W."/>
            <person name="Luo G."/>
        </authorList>
    </citation>
    <scope>NUCLEOTIDE SEQUENCE [LARGE SCALE GENOMIC DNA]</scope>
    <source>
        <strain evidence="3 4">AF37-4</strain>
    </source>
</reference>
<evidence type="ECO:0000313" key="4">
    <source>
        <dbReference type="Proteomes" id="UP000283314"/>
    </source>
</evidence>
<dbReference type="GeneID" id="66467569"/>
<dbReference type="PANTHER" id="PTHR46558">
    <property type="entry name" value="TRACRIPTIONAL REGULATORY PROTEIN-RELATED-RELATED"/>
    <property type="match status" value="1"/>
</dbReference>
<dbReference type="PANTHER" id="PTHR46558:SF14">
    <property type="entry name" value="HTH-TYPE TRANSCRIPTIONAL REGULATOR ANSR"/>
    <property type="match status" value="1"/>
</dbReference>
<feature type="domain" description="HTH cro/C1-type" evidence="2">
    <location>
        <begin position="12"/>
        <end position="66"/>
    </location>
</feature>
<dbReference type="SUPFAM" id="SSF47413">
    <property type="entry name" value="lambda repressor-like DNA-binding domains"/>
    <property type="match status" value="1"/>
</dbReference>
<dbReference type="SMART" id="SM00530">
    <property type="entry name" value="HTH_XRE"/>
    <property type="match status" value="1"/>
</dbReference>
<evidence type="ECO:0000259" key="2">
    <source>
        <dbReference type="PROSITE" id="PS50943"/>
    </source>
</evidence>
<dbReference type="EMBL" id="QROT01000007">
    <property type="protein sequence ID" value="RHL44099.1"/>
    <property type="molecule type" value="Genomic_DNA"/>
</dbReference>
<keyword evidence="1" id="KW-0238">DNA-binding</keyword>
<dbReference type="InterPro" id="IPR001387">
    <property type="entry name" value="Cro/C1-type_HTH"/>
</dbReference>
<evidence type="ECO:0000313" key="3">
    <source>
        <dbReference type="EMBL" id="RHL44099.1"/>
    </source>
</evidence>
<dbReference type="GO" id="GO:0003677">
    <property type="term" value="F:DNA binding"/>
    <property type="evidence" value="ECO:0007669"/>
    <property type="project" value="UniProtKB-KW"/>
</dbReference>
<dbReference type="RefSeq" id="WP_005363046.1">
    <property type="nucleotide sequence ID" value="NZ_CABJDQ010000007.1"/>
</dbReference>
<dbReference type="AlphaFoldDB" id="A0A415L6E1"/>
<protein>
    <submittedName>
        <fullName evidence="3">XRE family transcriptional regulator</fullName>
    </submittedName>
</protein>
<dbReference type="Proteomes" id="UP000283314">
    <property type="component" value="Unassembled WGS sequence"/>
</dbReference>
<dbReference type="Gene3D" id="1.10.260.40">
    <property type="entry name" value="lambda repressor-like DNA-binding domains"/>
    <property type="match status" value="1"/>
</dbReference>
<accession>A0A415L6E1</accession>